<dbReference type="PANTHER" id="PTHR43285:SF2">
    <property type="entry name" value="ANTHRANILATE PHOSPHORIBOSYLTRANSFERASE"/>
    <property type="match status" value="1"/>
</dbReference>
<dbReference type="GO" id="GO:0000287">
    <property type="term" value="F:magnesium ion binding"/>
    <property type="evidence" value="ECO:0007669"/>
    <property type="project" value="UniProtKB-UniRule"/>
</dbReference>
<dbReference type="GO" id="GO:0005829">
    <property type="term" value="C:cytosol"/>
    <property type="evidence" value="ECO:0007669"/>
    <property type="project" value="TreeGrafter"/>
</dbReference>
<feature type="binding site" evidence="3">
    <location>
        <position position="223"/>
    </location>
    <ligand>
        <name>Mg(2+)</name>
        <dbReference type="ChEBI" id="CHEBI:18420"/>
        <label>2</label>
    </ligand>
</feature>
<comment type="catalytic activity">
    <reaction evidence="3">
        <text>N-(5-phospho-beta-D-ribosyl)anthranilate + diphosphate = 5-phospho-alpha-D-ribose 1-diphosphate + anthranilate</text>
        <dbReference type="Rhea" id="RHEA:11768"/>
        <dbReference type="ChEBI" id="CHEBI:16567"/>
        <dbReference type="ChEBI" id="CHEBI:18277"/>
        <dbReference type="ChEBI" id="CHEBI:33019"/>
        <dbReference type="ChEBI" id="CHEBI:58017"/>
        <dbReference type="EC" id="2.4.2.18"/>
    </reaction>
</comment>
<feature type="binding site" evidence="3">
    <location>
        <begin position="107"/>
        <end position="115"/>
    </location>
    <ligand>
        <name>5-phospho-alpha-D-ribose 1-diphosphate</name>
        <dbReference type="ChEBI" id="CHEBI:58017"/>
    </ligand>
</feature>
<keyword evidence="7" id="KW-1185">Reference proteome</keyword>
<evidence type="ECO:0000256" key="3">
    <source>
        <dbReference type="HAMAP-Rule" id="MF_00211"/>
    </source>
</evidence>
<dbReference type="Gene3D" id="1.20.970.10">
    <property type="entry name" value="Transferase, Pyrimidine Nucleoside Phosphorylase, Chain C"/>
    <property type="match status" value="1"/>
</dbReference>
<dbReference type="Proteomes" id="UP000321721">
    <property type="component" value="Unassembled WGS sequence"/>
</dbReference>
<feature type="binding site" evidence="3">
    <location>
        <position position="224"/>
    </location>
    <ligand>
        <name>Mg(2+)</name>
        <dbReference type="ChEBI" id="CHEBI:18420"/>
        <label>1</label>
    </ligand>
</feature>
<keyword evidence="3" id="KW-0057">Aromatic amino acid biosynthesis</keyword>
<comment type="function">
    <text evidence="3">Catalyzes the transfer of the phosphoribosyl group of 5-phosphorylribose-1-pyrophosphate (PRPP) to anthranilate to yield N-(5'-phosphoribosyl)-anthranilate (PRA).</text>
</comment>
<dbReference type="InterPro" id="IPR017459">
    <property type="entry name" value="Glycosyl_Trfase_fam3_N_dom"/>
</dbReference>
<comment type="pathway">
    <text evidence="3">Amino-acid biosynthesis; L-tryptophan biosynthesis; L-tryptophan from chorismate: step 2/5.</text>
</comment>
<reference evidence="6 7" key="1">
    <citation type="submission" date="2019-08" db="EMBL/GenBank/DDBJ databases">
        <title>Genome of Vicingus serpentipes NCIMB 15042.</title>
        <authorList>
            <person name="Bowman J.P."/>
        </authorList>
    </citation>
    <scope>NUCLEOTIDE SEQUENCE [LARGE SCALE GENOMIC DNA]</scope>
    <source>
        <strain evidence="6 7">NCIMB 15042</strain>
    </source>
</reference>
<feature type="binding site" evidence="3">
    <location>
        <position position="224"/>
    </location>
    <ligand>
        <name>Mg(2+)</name>
        <dbReference type="ChEBI" id="CHEBI:18420"/>
        <label>2</label>
    </ligand>
</feature>
<dbReference type="Pfam" id="PF00591">
    <property type="entry name" value="Glycos_transf_3"/>
    <property type="match status" value="1"/>
</dbReference>
<name>A0A5C6RRN0_9FLAO</name>
<dbReference type="EC" id="2.4.2.18" evidence="3"/>
<dbReference type="Gene3D" id="3.40.1030.10">
    <property type="entry name" value="Nucleoside phosphorylase/phosphoribosyltransferase catalytic domain"/>
    <property type="match status" value="1"/>
</dbReference>
<gene>
    <name evidence="3 6" type="primary">trpD</name>
    <name evidence="6" type="ORF">FRY74_10935</name>
</gene>
<feature type="binding site" evidence="3">
    <location>
        <begin position="89"/>
        <end position="92"/>
    </location>
    <ligand>
        <name>5-phospho-alpha-D-ribose 1-diphosphate</name>
        <dbReference type="ChEBI" id="CHEBI:58017"/>
    </ligand>
</feature>
<feature type="binding site" evidence="3">
    <location>
        <begin position="82"/>
        <end position="83"/>
    </location>
    <ligand>
        <name>5-phospho-alpha-D-ribose 1-diphosphate</name>
        <dbReference type="ChEBI" id="CHEBI:58017"/>
    </ligand>
</feature>
<dbReference type="SUPFAM" id="SSF52418">
    <property type="entry name" value="Nucleoside phosphorylase/phosphoribosyltransferase catalytic domain"/>
    <property type="match status" value="1"/>
</dbReference>
<keyword evidence="2 3" id="KW-0808">Transferase</keyword>
<feature type="binding site" evidence="3">
    <location>
        <position position="110"/>
    </location>
    <ligand>
        <name>anthranilate</name>
        <dbReference type="ChEBI" id="CHEBI:16567"/>
        <label>1</label>
    </ligand>
</feature>
<proteinExistence type="inferred from homology"/>
<comment type="cofactor">
    <cofactor evidence="3">
        <name>Mg(2+)</name>
        <dbReference type="ChEBI" id="CHEBI:18420"/>
    </cofactor>
    <text evidence="3">Binds 2 magnesium ions per monomer.</text>
</comment>
<evidence type="ECO:0000256" key="1">
    <source>
        <dbReference type="ARBA" id="ARBA00022676"/>
    </source>
</evidence>
<evidence type="ECO:0000313" key="7">
    <source>
        <dbReference type="Proteomes" id="UP000321721"/>
    </source>
</evidence>
<feature type="binding site" evidence="3">
    <location>
        <position position="87"/>
    </location>
    <ligand>
        <name>5-phospho-alpha-D-ribose 1-diphosphate</name>
        <dbReference type="ChEBI" id="CHEBI:58017"/>
    </ligand>
</feature>
<keyword evidence="3" id="KW-0822">Tryptophan biosynthesis</keyword>
<accession>A0A5C6RRN0</accession>
<evidence type="ECO:0000259" key="5">
    <source>
        <dbReference type="Pfam" id="PF02885"/>
    </source>
</evidence>
<dbReference type="HAMAP" id="MF_00211">
    <property type="entry name" value="TrpD"/>
    <property type="match status" value="1"/>
</dbReference>
<dbReference type="InterPro" id="IPR035902">
    <property type="entry name" value="Nuc_phospho_transferase"/>
</dbReference>
<evidence type="ECO:0000256" key="2">
    <source>
        <dbReference type="ARBA" id="ARBA00022679"/>
    </source>
</evidence>
<comment type="caution">
    <text evidence="3">Lacks conserved residue(s) required for the propagation of feature annotation.</text>
</comment>
<dbReference type="RefSeq" id="WP_147101510.1">
    <property type="nucleotide sequence ID" value="NZ_VOOS01000005.1"/>
</dbReference>
<evidence type="ECO:0000313" key="6">
    <source>
        <dbReference type="EMBL" id="TXB64300.1"/>
    </source>
</evidence>
<dbReference type="InterPro" id="IPR005940">
    <property type="entry name" value="Anthranilate_Pribosyl_Tfrase"/>
</dbReference>
<keyword evidence="3" id="KW-0479">Metal-binding</keyword>
<feature type="binding site" evidence="3">
    <location>
        <position position="119"/>
    </location>
    <ligand>
        <name>5-phospho-alpha-D-ribose 1-diphosphate</name>
        <dbReference type="ChEBI" id="CHEBI:58017"/>
    </ligand>
</feature>
<feature type="binding site" evidence="3">
    <location>
        <position position="91"/>
    </location>
    <ligand>
        <name>Mg(2+)</name>
        <dbReference type="ChEBI" id="CHEBI:18420"/>
        <label>1</label>
    </ligand>
</feature>
<feature type="binding site" evidence="3">
    <location>
        <position position="165"/>
    </location>
    <ligand>
        <name>anthranilate</name>
        <dbReference type="ChEBI" id="CHEBI:16567"/>
        <label>2</label>
    </ligand>
</feature>
<keyword evidence="1 3" id="KW-0328">Glycosyltransferase</keyword>
<feature type="binding site" evidence="3">
    <location>
        <position position="79"/>
    </location>
    <ligand>
        <name>anthranilate</name>
        <dbReference type="ChEBI" id="CHEBI:16567"/>
        <label>1</label>
    </ligand>
</feature>
<dbReference type="GO" id="GO:0000162">
    <property type="term" value="P:L-tryptophan biosynthetic process"/>
    <property type="evidence" value="ECO:0007669"/>
    <property type="project" value="UniProtKB-UniRule"/>
</dbReference>
<sequence length="328" mass="36037">MKVILNQLFEQQKLSEQQAYDVLTKIGNGAYNSSQVASFLTVFLMRNISVDELKGFQKALLDLCLKIDLCEFNTIDLCGTGGDGKNTFNISTISSFVVAGAGYKVAKHGNYGVSSNCGSSNVLEYLGYKFTNDESKLKKQLDIANFCMMHAPLFHPAMKNVGPIRAELGVKTFFNMLGPIVNPSFPKNQMVGVFNLELARIYNYLLQDSTKNFKVVHSLDGYDEISLTSKFKLISNNGDYLISPKEIGFDQLNQASIYGGETIQEAAKIFIDVLENKGTKAQQNVVIANSAFAIQCFEPTKSYDECKGLAIASLEAGNAIKCLKAVIN</sequence>
<keyword evidence="3" id="KW-0460">Magnesium</keyword>
<protein>
    <recommendedName>
        <fullName evidence="3">Anthranilate phosphoribosyltransferase</fullName>
        <ecNumber evidence="3">2.4.2.18</ecNumber>
    </recommendedName>
</protein>
<feature type="domain" description="Glycosyl transferase family 3" evidence="4">
    <location>
        <begin position="73"/>
        <end position="319"/>
    </location>
</feature>
<evidence type="ECO:0000259" key="4">
    <source>
        <dbReference type="Pfam" id="PF00591"/>
    </source>
</evidence>
<comment type="subunit">
    <text evidence="3">Homodimer.</text>
</comment>
<dbReference type="AlphaFoldDB" id="A0A5C6RRN0"/>
<keyword evidence="3" id="KW-0028">Amino-acid biosynthesis</keyword>
<comment type="caution">
    <text evidence="6">The sequence shown here is derived from an EMBL/GenBank/DDBJ whole genome shotgun (WGS) entry which is preliminary data.</text>
</comment>
<organism evidence="6 7">
    <name type="scientific">Vicingus serpentipes</name>
    <dbReference type="NCBI Taxonomy" id="1926625"/>
    <lineage>
        <taxon>Bacteria</taxon>
        <taxon>Pseudomonadati</taxon>
        <taxon>Bacteroidota</taxon>
        <taxon>Flavobacteriia</taxon>
        <taxon>Flavobacteriales</taxon>
        <taxon>Vicingaceae</taxon>
        <taxon>Vicingus</taxon>
    </lineage>
</organism>
<dbReference type="EMBL" id="VOOS01000005">
    <property type="protein sequence ID" value="TXB64300.1"/>
    <property type="molecule type" value="Genomic_DNA"/>
</dbReference>
<dbReference type="Pfam" id="PF02885">
    <property type="entry name" value="Glycos_trans_3N"/>
    <property type="match status" value="1"/>
</dbReference>
<dbReference type="GO" id="GO:0004048">
    <property type="term" value="F:anthranilate phosphoribosyltransferase activity"/>
    <property type="evidence" value="ECO:0007669"/>
    <property type="project" value="UniProtKB-UniRule"/>
</dbReference>
<dbReference type="OrthoDB" id="9806430at2"/>
<feature type="binding site" evidence="3">
    <location>
        <position position="79"/>
    </location>
    <ligand>
        <name>5-phospho-alpha-D-ribose 1-diphosphate</name>
        <dbReference type="ChEBI" id="CHEBI:58017"/>
    </ligand>
</feature>
<dbReference type="NCBIfam" id="TIGR01245">
    <property type="entry name" value="trpD"/>
    <property type="match status" value="1"/>
</dbReference>
<dbReference type="PANTHER" id="PTHR43285">
    <property type="entry name" value="ANTHRANILATE PHOSPHORIBOSYLTRANSFERASE"/>
    <property type="match status" value="1"/>
</dbReference>
<dbReference type="InterPro" id="IPR000312">
    <property type="entry name" value="Glycosyl_Trfase_fam3"/>
</dbReference>
<dbReference type="InterPro" id="IPR036320">
    <property type="entry name" value="Glycosyl_Trfase_fam3_N_dom_sf"/>
</dbReference>
<comment type="similarity">
    <text evidence="3">Belongs to the anthranilate phosphoribosyltransferase family.</text>
</comment>
<dbReference type="SUPFAM" id="SSF47648">
    <property type="entry name" value="Nucleoside phosphorylase/phosphoribosyltransferase N-terminal domain"/>
    <property type="match status" value="1"/>
</dbReference>
<feature type="domain" description="Glycosyl transferase family 3 N-terminal" evidence="5">
    <location>
        <begin position="4"/>
        <end position="63"/>
    </location>
</feature>